<dbReference type="Proteomes" id="UP000001555">
    <property type="component" value="Unassembled WGS sequence"/>
</dbReference>
<keyword evidence="5" id="KW-1185">Reference proteome</keyword>
<keyword evidence="2" id="KW-1133">Transmembrane helix</keyword>
<evidence type="ECO:0000313" key="5">
    <source>
        <dbReference type="Proteomes" id="UP000001555"/>
    </source>
</evidence>
<dbReference type="VEuPathDB" id="VectorBase:ISCI021544"/>
<dbReference type="OrthoDB" id="6511754at2759"/>
<keyword evidence="2" id="KW-0472">Membrane</keyword>
<feature type="compositionally biased region" description="Basic residues" evidence="1">
    <location>
        <begin position="77"/>
        <end position="92"/>
    </location>
</feature>
<organism>
    <name type="scientific">Ixodes scapularis</name>
    <name type="common">Black-legged tick</name>
    <name type="synonym">Deer tick</name>
    <dbReference type="NCBI Taxonomy" id="6945"/>
    <lineage>
        <taxon>Eukaryota</taxon>
        <taxon>Metazoa</taxon>
        <taxon>Ecdysozoa</taxon>
        <taxon>Arthropoda</taxon>
        <taxon>Chelicerata</taxon>
        <taxon>Arachnida</taxon>
        <taxon>Acari</taxon>
        <taxon>Parasitiformes</taxon>
        <taxon>Ixodida</taxon>
        <taxon>Ixodoidea</taxon>
        <taxon>Ixodidae</taxon>
        <taxon>Ixodinae</taxon>
        <taxon>Ixodes</taxon>
    </lineage>
</organism>
<dbReference type="EnsemblMetazoa" id="ISCW021544-RA">
    <property type="protein sequence ID" value="ISCW021544-PA"/>
    <property type="gene ID" value="ISCW021544"/>
</dbReference>
<feature type="region of interest" description="Disordered" evidence="1">
    <location>
        <begin position="1"/>
        <end position="27"/>
    </location>
</feature>
<dbReference type="VEuPathDB" id="VectorBase:ISCW021544"/>
<evidence type="ECO:0000256" key="2">
    <source>
        <dbReference type="SAM" id="Phobius"/>
    </source>
</evidence>
<feature type="transmembrane region" description="Helical" evidence="2">
    <location>
        <begin position="146"/>
        <end position="169"/>
    </location>
</feature>
<gene>
    <name evidence="3" type="ORF">IscW_ISCW021544</name>
</gene>
<dbReference type="EMBL" id="ABJB010214872">
    <property type="status" value="NOT_ANNOTATED_CDS"/>
    <property type="molecule type" value="Genomic_DNA"/>
</dbReference>
<dbReference type="PaxDb" id="6945-B7Q7B7"/>
<evidence type="ECO:0000313" key="3">
    <source>
        <dbReference type="EMBL" id="EEC14739.1"/>
    </source>
</evidence>
<keyword evidence="2" id="KW-0812">Transmembrane</keyword>
<dbReference type="AlphaFoldDB" id="B7Q7B7"/>
<accession>B7Q7B7</accession>
<evidence type="ECO:0000313" key="4">
    <source>
        <dbReference type="EnsemblMetazoa" id="ISCW021544-PA"/>
    </source>
</evidence>
<protein>
    <submittedName>
        <fullName evidence="3 4">Uncharacterized protein</fullName>
    </submittedName>
</protein>
<evidence type="ECO:0000256" key="1">
    <source>
        <dbReference type="SAM" id="MobiDB-lite"/>
    </source>
</evidence>
<feature type="region of interest" description="Disordered" evidence="1">
    <location>
        <begin position="51"/>
        <end position="101"/>
    </location>
</feature>
<dbReference type="HOGENOM" id="CLU_1512284_0_0_1"/>
<reference evidence="3 5" key="1">
    <citation type="submission" date="2008-03" db="EMBL/GenBank/DDBJ databases">
        <title>Annotation of Ixodes scapularis.</title>
        <authorList>
            <consortium name="Ixodes scapularis Genome Project Consortium"/>
            <person name="Caler E."/>
            <person name="Hannick L.I."/>
            <person name="Bidwell S."/>
            <person name="Joardar V."/>
            <person name="Thiagarajan M."/>
            <person name="Amedeo P."/>
            <person name="Galinsky K.J."/>
            <person name="Schobel S."/>
            <person name="Inman J."/>
            <person name="Hostetler J."/>
            <person name="Miller J."/>
            <person name="Hammond M."/>
            <person name="Megy K."/>
            <person name="Lawson D."/>
            <person name="Kodira C."/>
            <person name="Sutton G."/>
            <person name="Meyer J."/>
            <person name="Hill C.A."/>
            <person name="Birren B."/>
            <person name="Nene V."/>
            <person name="Collins F."/>
            <person name="Alarcon-Chaidez F."/>
            <person name="Wikel S."/>
            <person name="Strausberg R."/>
        </authorList>
    </citation>
    <scope>NUCLEOTIDE SEQUENCE [LARGE SCALE GENOMIC DNA]</scope>
    <source>
        <strain evidence="5">Wikel</strain>
        <strain evidence="3">Wikel colony</strain>
    </source>
</reference>
<dbReference type="EMBL" id="DS873542">
    <property type="protein sequence ID" value="EEC14739.1"/>
    <property type="molecule type" value="Genomic_DNA"/>
</dbReference>
<proteinExistence type="predicted"/>
<reference evidence="4" key="2">
    <citation type="submission" date="2020-05" db="UniProtKB">
        <authorList>
            <consortium name="EnsemblMetazoa"/>
        </authorList>
    </citation>
    <scope>IDENTIFICATION</scope>
    <source>
        <strain evidence="4">wikel</strain>
    </source>
</reference>
<dbReference type="InParanoid" id="B7Q7B7"/>
<sequence>MTSSPNDNFTIEIRPSSEDKEPLSPSEDECRIVITDCEMMVSGDKIADVDNNLSPWSGKETPSVFDEGDLSRSDSHPRRHHKHHRRHHRHNNRASQAEDLSVGRCQSRLVIEDDFPSDCETVATTNEAEEEAEEDQEGRRDKKAEMIVVTVSAVILTIALLLIGITLALTPKIDEMGK</sequence>
<dbReference type="VEuPathDB" id="VectorBase:ISCP_019621"/>
<name>B7Q7B7_IXOSC</name>